<dbReference type="Gene3D" id="1.10.246.190">
    <property type="entry name" value="Autophagy protein Apg5, helix rich domain"/>
    <property type="match status" value="1"/>
</dbReference>
<dbReference type="Pfam" id="PF20637">
    <property type="entry name" value="ATG5_HBR"/>
    <property type="match status" value="1"/>
</dbReference>
<dbReference type="InterPro" id="IPR042527">
    <property type="entry name" value="Atg5_UblA_dom_sf"/>
</dbReference>
<dbReference type="InterPro" id="IPR048940">
    <property type="entry name" value="ATG5_HBR"/>
</dbReference>
<dbReference type="GO" id="GO:0034274">
    <property type="term" value="C:Atg12-Atg5-Atg16 complex"/>
    <property type="evidence" value="ECO:0007669"/>
    <property type="project" value="TreeGrafter"/>
</dbReference>
<keyword evidence="7 12" id="KW-0832">Ubl conjugation</keyword>
<dbReference type="GO" id="GO:0005776">
    <property type="term" value="C:autophagosome"/>
    <property type="evidence" value="ECO:0007669"/>
    <property type="project" value="TreeGrafter"/>
</dbReference>
<dbReference type="EMBL" id="MEKH01000003">
    <property type="protein sequence ID" value="ODO09623.1"/>
    <property type="molecule type" value="Genomic_DNA"/>
</dbReference>
<evidence type="ECO:0000256" key="8">
    <source>
        <dbReference type="ARBA" id="ARBA00022927"/>
    </source>
</evidence>
<dbReference type="Gene3D" id="3.10.20.90">
    <property type="entry name" value="Phosphatidylinositol 3-kinase Catalytic Subunit, Chain A, domain 1"/>
    <property type="match status" value="1"/>
</dbReference>
<feature type="domain" description="Autophagy protein ATG5 UblB" evidence="14">
    <location>
        <begin position="272"/>
        <end position="359"/>
    </location>
</feature>
<dbReference type="InterPro" id="IPR048939">
    <property type="entry name" value="ATG5_UblA"/>
</dbReference>
<dbReference type="GO" id="GO:0006995">
    <property type="term" value="P:cellular response to nitrogen starvation"/>
    <property type="evidence" value="ECO:0007669"/>
    <property type="project" value="TreeGrafter"/>
</dbReference>
<evidence type="ECO:0000256" key="12">
    <source>
        <dbReference type="RuleBase" id="RU361202"/>
    </source>
</evidence>
<evidence type="ECO:0000259" key="14">
    <source>
        <dbReference type="Pfam" id="PF04106"/>
    </source>
</evidence>
<dbReference type="GO" id="GO:0034727">
    <property type="term" value="P:piecemeal microautophagy of the nucleus"/>
    <property type="evidence" value="ECO:0007669"/>
    <property type="project" value="TreeGrafter"/>
</dbReference>
<evidence type="ECO:0000256" key="11">
    <source>
        <dbReference type="ARBA" id="ARBA00024770"/>
    </source>
</evidence>
<evidence type="ECO:0000313" key="17">
    <source>
        <dbReference type="EMBL" id="ODO09623.1"/>
    </source>
</evidence>
<dbReference type="Pfam" id="PF20638">
    <property type="entry name" value="ATG5_UblA"/>
    <property type="match status" value="1"/>
</dbReference>
<evidence type="ECO:0000313" key="18">
    <source>
        <dbReference type="Proteomes" id="UP000095149"/>
    </source>
</evidence>
<protein>
    <recommendedName>
        <fullName evidence="4 12">Autophagy protein 5</fullName>
    </recommendedName>
</protein>
<dbReference type="Pfam" id="PF04106">
    <property type="entry name" value="ATG5_UblB"/>
    <property type="match status" value="1"/>
</dbReference>
<keyword evidence="9 12" id="KW-0072">Autophagy</keyword>
<dbReference type="GO" id="GO:0044233">
    <property type="term" value="C:mitochondria-associated endoplasmic reticulum membrane contact site"/>
    <property type="evidence" value="ECO:0007669"/>
    <property type="project" value="TreeGrafter"/>
</dbReference>
<keyword evidence="5 12" id="KW-0813">Transport</keyword>
<dbReference type="GO" id="GO:0000422">
    <property type="term" value="P:autophagy of mitochondrion"/>
    <property type="evidence" value="ECO:0007669"/>
    <property type="project" value="TreeGrafter"/>
</dbReference>
<evidence type="ECO:0000256" key="7">
    <source>
        <dbReference type="ARBA" id="ARBA00022843"/>
    </source>
</evidence>
<name>A0A1E3K9V3_9TREE</name>
<dbReference type="InterPro" id="IPR007239">
    <property type="entry name" value="Atg5"/>
</dbReference>
<dbReference type="GO" id="GO:0015031">
    <property type="term" value="P:protein transport"/>
    <property type="evidence" value="ECO:0007669"/>
    <property type="project" value="UniProtKB-KW"/>
</dbReference>
<evidence type="ECO:0000256" key="9">
    <source>
        <dbReference type="ARBA" id="ARBA00023006"/>
    </source>
</evidence>
<dbReference type="GO" id="GO:0019776">
    <property type="term" value="F:Atg8-family ligase activity"/>
    <property type="evidence" value="ECO:0007669"/>
    <property type="project" value="TreeGrafter"/>
</dbReference>
<evidence type="ECO:0000256" key="1">
    <source>
        <dbReference type="ARBA" id="ARBA00004623"/>
    </source>
</evidence>
<comment type="subunit">
    <text evidence="3 12">Conjugated with ATG12.</text>
</comment>
<dbReference type="Gene3D" id="3.10.20.620">
    <property type="match status" value="1"/>
</dbReference>
<dbReference type="InterPro" id="IPR048318">
    <property type="entry name" value="ATG5_UblB"/>
</dbReference>
<evidence type="ECO:0000256" key="2">
    <source>
        <dbReference type="ARBA" id="ARBA00006910"/>
    </source>
</evidence>
<dbReference type="FunFam" id="3.10.20.90:FF:000347">
    <property type="entry name" value="Autophagy protein 5"/>
    <property type="match status" value="1"/>
</dbReference>
<dbReference type="GO" id="GO:0061908">
    <property type="term" value="C:phagophore"/>
    <property type="evidence" value="ECO:0007669"/>
    <property type="project" value="TreeGrafter"/>
</dbReference>
<dbReference type="OrthoDB" id="272162at2759"/>
<feature type="domain" description="Autophagy protein ATG5 UblA" evidence="16">
    <location>
        <begin position="18"/>
        <end position="89"/>
    </location>
</feature>
<feature type="domain" description="Autophagy protein ATG5 alpha-helical bundle region" evidence="15">
    <location>
        <begin position="181"/>
        <end position="236"/>
    </location>
</feature>
<keyword evidence="8" id="KW-0653">Protein transport</keyword>
<dbReference type="FunFam" id="1.10.246.190:FF:000003">
    <property type="entry name" value="Autophagy protein 5"/>
    <property type="match status" value="1"/>
</dbReference>
<evidence type="ECO:0000256" key="4">
    <source>
        <dbReference type="ARBA" id="ARBA00015616"/>
    </source>
</evidence>
<dbReference type="Proteomes" id="UP000095149">
    <property type="component" value="Unassembled WGS sequence"/>
</dbReference>
<evidence type="ECO:0000259" key="16">
    <source>
        <dbReference type="Pfam" id="PF20638"/>
    </source>
</evidence>
<evidence type="ECO:0000256" key="6">
    <source>
        <dbReference type="ARBA" id="ARBA00022499"/>
    </source>
</evidence>
<comment type="function">
    <text evidence="11">Involved in cytoplasm to vacuole transport (Cvt) and autophagic vesicle formation. Autophagy is essential for maintenance of amino acid levels and protein synthesis under nitrogen starvation. Required for selective autophagic degradation of the nucleus (nucleophagy). Also required for mitophagy, which eliminates defective or superfluous mitochondria in order to fulfill cellular energy requirements and prevent excess ROS production. Conjugation with ATG12, through a ubiquitin-like conjugating system involving ATG7 as an E1-like activating enzyme and ATG10 as an E2-like conjugating enzyme, is essential for its function. The ATG12-ATG5 conjugate acts as an E3-like enzyme which is required for lipidation of ATG8 and ATG8 association to the vesicle membranes.</text>
</comment>
<comment type="subcellular location">
    <subcellularLocation>
        <location evidence="1 12">Preautophagosomal structure membrane</location>
        <topology evidence="1 12">Peripheral membrane protein</topology>
    </subcellularLocation>
</comment>
<keyword evidence="10 12" id="KW-0472">Membrane</keyword>
<dbReference type="AlphaFoldDB" id="A0A1E3K9V3"/>
<dbReference type="GO" id="GO:0034045">
    <property type="term" value="C:phagophore assembly site membrane"/>
    <property type="evidence" value="ECO:0007669"/>
    <property type="project" value="UniProtKB-SubCell"/>
</dbReference>
<feature type="region of interest" description="Disordered" evidence="13">
    <location>
        <begin position="237"/>
        <end position="266"/>
    </location>
</feature>
<dbReference type="InterPro" id="IPR042526">
    <property type="entry name" value="Atg5_HR"/>
</dbReference>
<keyword evidence="6 12" id="KW-1017">Isopeptide bond</keyword>
<evidence type="ECO:0000256" key="5">
    <source>
        <dbReference type="ARBA" id="ARBA00022448"/>
    </source>
</evidence>
<comment type="caution">
    <text evidence="17">The sequence shown here is derived from an EMBL/GenBank/DDBJ whole genome shotgun (WGS) entry which is preliminary data.</text>
</comment>
<reference evidence="17 18" key="1">
    <citation type="submission" date="2016-06" db="EMBL/GenBank/DDBJ databases">
        <title>Evolution of pathogenesis and genome organization in the Tremellales.</title>
        <authorList>
            <person name="Cuomo C."/>
            <person name="Litvintseva A."/>
            <person name="Heitman J."/>
            <person name="Chen Y."/>
            <person name="Sun S."/>
            <person name="Springer D."/>
            <person name="Dromer F."/>
            <person name="Young S."/>
            <person name="Zeng Q."/>
            <person name="Chapman S."/>
            <person name="Gujja S."/>
            <person name="Saif S."/>
            <person name="Birren B."/>
        </authorList>
    </citation>
    <scope>NUCLEOTIDE SEQUENCE [LARGE SCALE GENOMIC DNA]</scope>
    <source>
        <strain evidence="17 18">CBS 6273</strain>
    </source>
</reference>
<evidence type="ECO:0000256" key="10">
    <source>
        <dbReference type="ARBA" id="ARBA00023136"/>
    </source>
</evidence>
<evidence type="ECO:0000256" key="13">
    <source>
        <dbReference type="SAM" id="MobiDB-lite"/>
    </source>
</evidence>
<dbReference type="PANTHER" id="PTHR13040">
    <property type="entry name" value="AUTOPHAGY PROTEIN 5"/>
    <property type="match status" value="1"/>
</dbReference>
<dbReference type="PANTHER" id="PTHR13040:SF2">
    <property type="entry name" value="AUTOPHAGY PROTEIN 5"/>
    <property type="match status" value="1"/>
</dbReference>
<comment type="similarity">
    <text evidence="2 12">Belongs to the ATG5 family.</text>
</comment>
<feature type="compositionally biased region" description="Polar residues" evidence="13">
    <location>
        <begin position="255"/>
        <end position="266"/>
    </location>
</feature>
<organism evidence="17 18">
    <name type="scientific">Cryptococcus amylolentus CBS 6273</name>
    <dbReference type="NCBI Taxonomy" id="1296118"/>
    <lineage>
        <taxon>Eukaryota</taxon>
        <taxon>Fungi</taxon>
        <taxon>Dikarya</taxon>
        <taxon>Basidiomycota</taxon>
        <taxon>Agaricomycotina</taxon>
        <taxon>Tremellomycetes</taxon>
        <taxon>Tremellales</taxon>
        <taxon>Cryptococcaceae</taxon>
        <taxon>Cryptococcus</taxon>
    </lineage>
</organism>
<gene>
    <name evidence="17" type="ORF">I350_01833</name>
</gene>
<accession>A0A1E3K9V3</accession>
<evidence type="ECO:0000256" key="3">
    <source>
        <dbReference type="ARBA" id="ARBA00011554"/>
    </source>
</evidence>
<evidence type="ECO:0000259" key="15">
    <source>
        <dbReference type="Pfam" id="PF20637"/>
    </source>
</evidence>
<sequence>MATNSIHSSTDLYRRLTWQSTVPISIRFAPSSTSPNAPAAITDTYFIQAPRHTYLPLLIPEIKQNMVELALGDEDVAKYDVKDWWFEEEEEVGGEGVRSFAGQGACRWYVFERSVLACFDAELRHWSIDLIATHSYMSRPRSLPLVAQASLPPASPPILRLILHLSKPPADKLLMPNDLATCKSQWLNQVKEADFVRWRNTSRVTNLRKVDLEAGWDGIVLDDFESFSKMASKIVPLPIPAPTNQQQPSRPPSTDPSGRTTATESTYATRSVPIKLYLPDNAPAIQDVLSPMDENGKPNTLISVLHKLIPLLFPVPPSSFKDPYPLAFPIAQGIVLPPEADIAWVASCVCGADGWVRLGICLRAA</sequence>
<proteinExistence type="inferred from homology"/>